<accession>A0AA37PH67</accession>
<dbReference type="RefSeq" id="XP_049134615.1">
    <property type="nucleotide sequence ID" value="XM_049278658.1"/>
</dbReference>
<organism evidence="1 2">
    <name type="scientific">Colletotrichum spaethianum</name>
    <dbReference type="NCBI Taxonomy" id="700344"/>
    <lineage>
        <taxon>Eukaryota</taxon>
        <taxon>Fungi</taxon>
        <taxon>Dikarya</taxon>
        <taxon>Ascomycota</taxon>
        <taxon>Pezizomycotina</taxon>
        <taxon>Sordariomycetes</taxon>
        <taxon>Hypocreomycetidae</taxon>
        <taxon>Glomerellales</taxon>
        <taxon>Glomerellaceae</taxon>
        <taxon>Colletotrichum</taxon>
        <taxon>Colletotrichum spaethianum species complex</taxon>
    </lineage>
</organism>
<evidence type="ECO:0000313" key="2">
    <source>
        <dbReference type="Proteomes" id="UP001055115"/>
    </source>
</evidence>
<comment type="caution">
    <text evidence="1">The sequence shown here is derived from an EMBL/GenBank/DDBJ whole genome shotgun (WGS) entry which is preliminary data.</text>
</comment>
<gene>
    <name evidence="1" type="ORF">ColSpa_12446</name>
</gene>
<reference evidence="1 2" key="1">
    <citation type="submission" date="2022-03" db="EMBL/GenBank/DDBJ databases">
        <title>Genome data of Colletotrichum spp.</title>
        <authorList>
            <person name="Utami Y.D."/>
            <person name="Hiruma K."/>
        </authorList>
    </citation>
    <scope>NUCLEOTIDE SEQUENCE [LARGE SCALE GENOMIC DNA]</scope>
    <source>
        <strain evidence="1 2">MAFF 239500</strain>
    </source>
</reference>
<name>A0AA37PH67_9PEZI</name>
<sequence length="78" mass="8305">MSVIGEGESPTNAKNAAVTAAWRGSKVPGVSKRSDGLVALDSSVSMDDWVIGVVPEDELSSFPKWEPCERRQSHCDSG</sequence>
<protein>
    <submittedName>
        <fullName evidence="1">Uncharacterized protein</fullName>
    </submittedName>
</protein>
<dbReference type="GeneID" id="73333248"/>
<dbReference type="AlphaFoldDB" id="A0AA37PH67"/>
<evidence type="ECO:0000313" key="1">
    <source>
        <dbReference type="EMBL" id="GKT52265.1"/>
    </source>
</evidence>
<keyword evidence="2" id="KW-1185">Reference proteome</keyword>
<dbReference type="Proteomes" id="UP001055115">
    <property type="component" value="Unassembled WGS sequence"/>
</dbReference>
<dbReference type="EMBL" id="BQXU01000064">
    <property type="protein sequence ID" value="GKT52265.1"/>
    <property type="molecule type" value="Genomic_DNA"/>
</dbReference>
<proteinExistence type="predicted"/>